<organism evidence="1 2">
    <name type="scientific">Tritrichomonas musculus</name>
    <dbReference type="NCBI Taxonomy" id="1915356"/>
    <lineage>
        <taxon>Eukaryota</taxon>
        <taxon>Metamonada</taxon>
        <taxon>Parabasalia</taxon>
        <taxon>Tritrichomonadida</taxon>
        <taxon>Tritrichomonadidae</taxon>
        <taxon>Tritrichomonas</taxon>
    </lineage>
</organism>
<sequence length="105" mass="11923">MQISSQSKIYQRSLDRTFGCPVSWGATRIKPGISELTSSPAYDSLSFIVGNYSGIYNKYLDKIKKVLSKVGKVTIDEYLIGGRWGKLLINSSLSGWRNFWFNNFQ</sequence>
<name>A0ABR2KQG1_9EUKA</name>
<reference evidence="1 2" key="1">
    <citation type="submission" date="2024-04" db="EMBL/GenBank/DDBJ databases">
        <title>Tritrichomonas musculus Genome.</title>
        <authorList>
            <person name="Alves-Ferreira E."/>
            <person name="Grigg M."/>
            <person name="Lorenzi H."/>
            <person name="Galac M."/>
        </authorList>
    </citation>
    <scope>NUCLEOTIDE SEQUENCE [LARGE SCALE GENOMIC DNA]</scope>
    <source>
        <strain evidence="1 2">EAF2021</strain>
    </source>
</reference>
<protein>
    <submittedName>
        <fullName evidence="1">Uncharacterized protein</fullName>
    </submittedName>
</protein>
<comment type="caution">
    <text evidence="1">The sequence shown here is derived from an EMBL/GenBank/DDBJ whole genome shotgun (WGS) entry which is preliminary data.</text>
</comment>
<accession>A0ABR2KQG1</accession>
<keyword evidence="2" id="KW-1185">Reference proteome</keyword>
<evidence type="ECO:0000313" key="2">
    <source>
        <dbReference type="Proteomes" id="UP001470230"/>
    </source>
</evidence>
<dbReference type="Proteomes" id="UP001470230">
    <property type="component" value="Unassembled WGS sequence"/>
</dbReference>
<evidence type="ECO:0000313" key="1">
    <source>
        <dbReference type="EMBL" id="KAK8893393.1"/>
    </source>
</evidence>
<dbReference type="EMBL" id="JAPFFF010000003">
    <property type="protein sequence ID" value="KAK8893393.1"/>
    <property type="molecule type" value="Genomic_DNA"/>
</dbReference>
<gene>
    <name evidence="1" type="ORF">M9Y10_021813</name>
</gene>
<proteinExistence type="predicted"/>